<keyword evidence="1" id="KW-0175">Coiled coil</keyword>
<sequence>MAEEEQQRCLREERQARERQTREMMERERAQAQEERRMKEEAERRRAQQAAQKAREEAERQRARQEQQILLQAREEEMRRARDEAKKEQEWERRAREVRERQAREEAERKAREEAERKAREEAASARPGRRPSARPGGAERKAREEAERKAREEAERKAREEAEREAREEAERKAREEAERKAREEAEREAREEAERKAREEAERKAREEAGGRQWNETLVVDDANDFSSSLRFSVFKCIITIGQQSRKGVIKVAKEKEADDLLRHDWDVYKKLVNRSSSAHDYIVECLHAEGSCAGFFALVTERAKRSLAGWMSEASLNAHKAHRQGIIRQLGWIVGFMHECGLVWMGISADNFLVFSDLRIKATNFTYAGEVGSLANHADDAACCFVAPELLKDATCRQRLTFEMDAWSFGVTAFQVFTRRDLYSCLGLSDPVEISQFWEGGNERILQERVAHEFTGLQTDQQVLRFLLGRDGVGGVLREDPSRRRTVLQSLKECSLFTEQETVMGLHVKIDRMAENMRQLKKEISEMKPFINDGMQVLIYQAATNERINKELCKLRSSLSSISKRDGDLINQSQQLCSKVAGLCNVMHDMSRQVQGHCSQHMQEISQRFDLLIQQCQRGSDDEKKEILERLLEQVGVMQQQLGNVEDQVNDIKKRMEEAINASRSAVWLLNQACLSEARGKMAPYLVWIYPQEEVESWNPTDWITNKLCIKFICPVSLKLADKTFETFTVKESVQLFAEMIPPTLNALKPALEKVRWLNLPLAGLSSLESELKKQRAFSQKLTELEAVDMMSSWAQKHFQGVSSDAQEPDLNCNRKGIKALVQFMESVDRNWTAKTGLQLVSAQDGTVEWVHPEVAKDFKEKGREMLRGRRDHLTL</sequence>
<evidence type="ECO:0000256" key="2">
    <source>
        <dbReference type="SAM" id="MobiDB-lite"/>
    </source>
</evidence>
<dbReference type="Pfam" id="PF00069">
    <property type="entry name" value="Pkinase"/>
    <property type="match status" value="1"/>
</dbReference>
<dbReference type="GO" id="GO:0005524">
    <property type="term" value="F:ATP binding"/>
    <property type="evidence" value="ECO:0007669"/>
    <property type="project" value="InterPro"/>
</dbReference>
<dbReference type="PANTHER" id="PTHR24362:SF309">
    <property type="entry name" value="PROTEIN KINASE DOMAIN-CONTAINING PROTEIN"/>
    <property type="match status" value="1"/>
</dbReference>
<evidence type="ECO:0000313" key="5">
    <source>
        <dbReference type="EnsemblProtists" id="EKX45747"/>
    </source>
</evidence>
<dbReference type="Proteomes" id="UP000011087">
    <property type="component" value="Unassembled WGS sequence"/>
</dbReference>
<protein>
    <recommendedName>
        <fullName evidence="3">Protein kinase domain-containing protein</fullName>
    </recommendedName>
</protein>
<dbReference type="PANTHER" id="PTHR24362">
    <property type="entry name" value="SERINE/THREONINE-PROTEIN KINASE NEK"/>
    <property type="match status" value="1"/>
</dbReference>
<proteinExistence type="predicted"/>
<dbReference type="OrthoDB" id="10690017at2759"/>
<organism evidence="4">
    <name type="scientific">Guillardia theta (strain CCMP2712)</name>
    <name type="common">Cryptophyte</name>
    <dbReference type="NCBI Taxonomy" id="905079"/>
    <lineage>
        <taxon>Eukaryota</taxon>
        <taxon>Cryptophyceae</taxon>
        <taxon>Pyrenomonadales</taxon>
        <taxon>Geminigeraceae</taxon>
        <taxon>Guillardia</taxon>
    </lineage>
</organism>
<dbReference type="AlphaFoldDB" id="L1JBR9"/>
<dbReference type="RefSeq" id="XP_005832727.1">
    <property type="nucleotide sequence ID" value="XM_005832670.1"/>
</dbReference>
<reference evidence="6" key="2">
    <citation type="submission" date="2012-11" db="EMBL/GenBank/DDBJ databases">
        <authorList>
            <person name="Kuo A."/>
            <person name="Curtis B.A."/>
            <person name="Tanifuji G."/>
            <person name="Burki F."/>
            <person name="Gruber A."/>
            <person name="Irimia M."/>
            <person name="Maruyama S."/>
            <person name="Arias M.C."/>
            <person name="Ball S.G."/>
            <person name="Gile G.H."/>
            <person name="Hirakawa Y."/>
            <person name="Hopkins J.F."/>
            <person name="Rensing S.A."/>
            <person name="Schmutz J."/>
            <person name="Symeonidi A."/>
            <person name="Elias M."/>
            <person name="Eveleigh R.J."/>
            <person name="Herman E.K."/>
            <person name="Klute M.J."/>
            <person name="Nakayama T."/>
            <person name="Obornik M."/>
            <person name="Reyes-Prieto A."/>
            <person name="Armbrust E.V."/>
            <person name="Aves S.J."/>
            <person name="Beiko R.G."/>
            <person name="Coutinho P."/>
            <person name="Dacks J.B."/>
            <person name="Durnford D.G."/>
            <person name="Fast N.M."/>
            <person name="Green B.R."/>
            <person name="Grisdale C."/>
            <person name="Hempe F."/>
            <person name="Henrissat B."/>
            <person name="Hoppner M.P."/>
            <person name="Ishida K.-I."/>
            <person name="Kim E."/>
            <person name="Koreny L."/>
            <person name="Kroth P.G."/>
            <person name="Liu Y."/>
            <person name="Malik S.-B."/>
            <person name="Maier U.G."/>
            <person name="McRose D."/>
            <person name="Mock T."/>
            <person name="Neilson J.A."/>
            <person name="Onodera N.T."/>
            <person name="Poole A.M."/>
            <person name="Pritham E.J."/>
            <person name="Richards T.A."/>
            <person name="Rocap G."/>
            <person name="Roy S.W."/>
            <person name="Sarai C."/>
            <person name="Schaack S."/>
            <person name="Shirato S."/>
            <person name="Slamovits C.H."/>
            <person name="Spencer D.F."/>
            <person name="Suzuki S."/>
            <person name="Worden A.Z."/>
            <person name="Zauner S."/>
            <person name="Barry K."/>
            <person name="Bell C."/>
            <person name="Bharti A.K."/>
            <person name="Crow J.A."/>
            <person name="Grimwood J."/>
            <person name="Kramer R."/>
            <person name="Lindquist E."/>
            <person name="Lucas S."/>
            <person name="Salamov A."/>
            <person name="McFadden G.I."/>
            <person name="Lane C.E."/>
            <person name="Keeling P.J."/>
            <person name="Gray M.W."/>
            <person name="Grigoriev I.V."/>
            <person name="Archibald J.M."/>
        </authorList>
    </citation>
    <scope>NUCLEOTIDE SEQUENCE</scope>
    <source>
        <strain evidence="6">CCMP2712</strain>
    </source>
</reference>
<keyword evidence="6" id="KW-1185">Reference proteome</keyword>
<feature type="compositionally biased region" description="Basic and acidic residues" evidence="2">
    <location>
        <begin position="138"/>
        <end position="212"/>
    </location>
</feature>
<evidence type="ECO:0000313" key="4">
    <source>
        <dbReference type="EMBL" id="EKX45747.1"/>
    </source>
</evidence>
<dbReference type="Gene3D" id="1.10.510.10">
    <property type="entry name" value="Transferase(Phosphotransferase) domain 1"/>
    <property type="match status" value="1"/>
</dbReference>
<dbReference type="GeneID" id="17302534"/>
<dbReference type="KEGG" id="gtt:GUITHDRAFT_108205"/>
<feature type="domain" description="Protein kinase" evidence="3">
    <location>
        <begin position="205"/>
        <end position="501"/>
    </location>
</feature>
<dbReference type="SUPFAM" id="SSF56112">
    <property type="entry name" value="Protein kinase-like (PK-like)"/>
    <property type="match status" value="1"/>
</dbReference>
<evidence type="ECO:0000256" key="1">
    <source>
        <dbReference type="SAM" id="Coils"/>
    </source>
</evidence>
<dbReference type="EMBL" id="JH992997">
    <property type="protein sequence ID" value="EKX45747.1"/>
    <property type="molecule type" value="Genomic_DNA"/>
</dbReference>
<gene>
    <name evidence="4" type="ORF">GUITHDRAFT_108205</name>
</gene>
<feature type="compositionally biased region" description="Basic and acidic residues" evidence="2">
    <location>
        <begin position="1"/>
        <end position="46"/>
    </location>
</feature>
<feature type="compositionally biased region" description="Basic and acidic residues" evidence="2">
    <location>
        <begin position="53"/>
        <end position="65"/>
    </location>
</feature>
<dbReference type="EnsemblProtists" id="EKX45747">
    <property type="protein sequence ID" value="EKX45747"/>
    <property type="gene ID" value="GUITHDRAFT_108205"/>
</dbReference>
<name>L1JBR9_GUITC</name>
<reference evidence="4 6" key="1">
    <citation type="journal article" date="2012" name="Nature">
        <title>Algal genomes reveal evolutionary mosaicism and the fate of nucleomorphs.</title>
        <authorList>
            <consortium name="DOE Joint Genome Institute"/>
            <person name="Curtis B.A."/>
            <person name="Tanifuji G."/>
            <person name="Burki F."/>
            <person name="Gruber A."/>
            <person name="Irimia M."/>
            <person name="Maruyama S."/>
            <person name="Arias M.C."/>
            <person name="Ball S.G."/>
            <person name="Gile G.H."/>
            <person name="Hirakawa Y."/>
            <person name="Hopkins J.F."/>
            <person name="Kuo A."/>
            <person name="Rensing S.A."/>
            <person name="Schmutz J."/>
            <person name="Symeonidi A."/>
            <person name="Elias M."/>
            <person name="Eveleigh R.J."/>
            <person name="Herman E.K."/>
            <person name="Klute M.J."/>
            <person name="Nakayama T."/>
            <person name="Obornik M."/>
            <person name="Reyes-Prieto A."/>
            <person name="Armbrust E.V."/>
            <person name="Aves S.J."/>
            <person name="Beiko R.G."/>
            <person name="Coutinho P."/>
            <person name="Dacks J.B."/>
            <person name="Durnford D.G."/>
            <person name="Fast N.M."/>
            <person name="Green B.R."/>
            <person name="Grisdale C.J."/>
            <person name="Hempel F."/>
            <person name="Henrissat B."/>
            <person name="Hoppner M.P."/>
            <person name="Ishida K."/>
            <person name="Kim E."/>
            <person name="Koreny L."/>
            <person name="Kroth P.G."/>
            <person name="Liu Y."/>
            <person name="Malik S.B."/>
            <person name="Maier U.G."/>
            <person name="McRose D."/>
            <person name="Mock T."/>
            <person name="Neilson J.A."/>
            <person name="Onodera N.T."/>
            <person name="Poole A.M."/>
            <person name="Pritham E.J."/>
            <person name="Richards T.A."/>
            <person name="Rocap G."/>
            <person name="Roy S.W."/>
            <person name="Sarai C."/>
            <person name="Schaack S."/>
            <person name="Shirato S."/>
            <person name="Slamovits C.H."/>
            <person name="Spencer D.F."/>
            <person name="Suzuki S."/>
            <person name="Worden A.Z."/>
            <person name="Zauner S."/>
            <person name="Barry K."/>
            <person name="Bell C."/>
            <person name="Bharti A.K."/>
            <person name="Crow J.A."/>
            <person name="Grimwood J."/>
            <person name="Kramer R."/>
            <person name="Lindquist E."/>
            <person name="Lucas S."/>
            <person name="Salamov A."/>
            <person name="McFadden G.I."/>
            <person name="Lane C.E."/>
            <person name="Keeling P.J."/>
            <person name="Gray M.W."/>
            <person name="Grigoriev I.V."/>
            <person name="Archibald J.M."/>
        </authorList>
    </citation>
    <scope>NUCLEOTIDE SEQUENCE</scope>
    <source>
        <strain evidence="4 6">CCMP2712</strain>
    </source>
</reference>
<dbReference type="PaxDb" id="55529-EKX45747"/>
<dbReference type="GO" id="GO:0004672">
    <property type="term" value="F:protein kinase activity"/>
    <property type="evidence" value="ECO:0007669"/>
    <property type="project" value="InterPro"/>
</dbReference>
<feature type="region of interest" description="Disordered" evidence="2">
    <location>
        <begin position="1"/>
        <end position="212"/>
    </location>
</feature>
<dbReference type="HOGENOM" id="CLU_327465_0_0_1"/>
<reference evidence="5" key="3">
    <citation type="submission" date="2016-03" db="UniProtKB">
        <authorList>
            <consortium name="EnsemblProtists"/>
        </authorList>
    </citation>
    <scope>IDENTIFICATION</scope>
</reference>
<dbReference type="SMART" id="SM00220">
    <property type="entry name" value="S_TKc"/>
    <property type="match status" value="1"/>
</dbReference>
<dbReference type="InterPro" id="IPR011009">
    <property type="entry name" value="Kinase-like_dom_sf"/>
</dbReference>
<accession>L1JBR9</accession>
<dbReference type="PROSITE" id="PS50011">
    <property type="entry name" value="PROTEIN_KINASE_DOM"/>
    <property type="match status" value="1"/>
</dbReference>
<evidence type="ECO:0000313" key="6">
    <source>
        <dbReference type="Proteomes" id="UP000011087"/>
    </source>
</evidence>
<feature type="compositionally biased region" description="Basic and acidic residues" evidence="2">
    <location>
        <begin position="73"/>
        <end position="124"/>
    </location>
</feature>
<dbReference type="InterPro" id="IPR000719">
    <property type="entry name" value="Prot_kinase_dom"/>
</dbReference>
<feature type="coiled-coil region" evidence="1">
    <location>
        <begin position="631"/>
        <end position="665"/>
    </location>
</feature>
<evidence type="ECO:0000259" key="3">
    <source>
        <dbReference type="PROSITE" id="PS50011"/>
    </source>
</evidence>